<name>A0A1L1PLE1_HYDIT</name>
<protein>
    <submittedName>
        <fullName evidence="3">Uncharacterized protein</fullName>
    </submittedName>
</protein>
<feature type="region of interest" description="Disordered" evidence="2">
    <location>
        <begin position="593"/>
        <end position="632"/>
    </location>
</feature>
<keyword evidence="4" id="KW-1185">Reference proteome</keyword>
<accession>A0A1L1PLE1</accession>
<proteinExistence type="predicted"/>
<evidence type="ECO:0000313" key="3">
    <source>
        <dbReference type="EMBL" id="CDN86155.1"/>
    </source>
</evidence>
<evidence type="ECO:0000256" key="2">
    <source>
        <dbReference type="SAM" id="MobiDB-lite"/>
    </source>
</evidence>
<feature type="coiled-coil region" evidence="1">
    <location>
        <begin position="399"/>
        <end position="433"/>
    </location>
</feature>
<reference evidence="4" key="1">
    <citation type="submission" date="2014-11" db="EMBL/GenBank/DDBJ databases">
        <title>Draft genome sequence of Hydrogenophaga intermedia S1.</title>
        <authorList>
            <person name="Gan H.M."/>
            <person name="Chew T.H."/>
            <person name="Stolz A."/>
        </authorList>
    </citation>
    <scope>NUCLEOTIDE SEQUENCE [LARGE SCALE GENOMIC DNA]</scope>
    <source>
        <strain evidence="4">S1</strain>
    </source>
</reference>
<dbReference type="Proteomes" id="UP000028878">
    <property type="component" value="Unassembled WGS sequence"/>
</dbReference>
<evidence type="ECO:0000313" key="4">
    <source>
        <dbReference type="Proteomes" id="UP000028878"/>
    </source>
</evidence>
<evidence type="ECO:0000256" key="1">
    <source>
        <dbReference type="SAM" id="Coils"/>
    </source>
</evidence>
<organism evidence="3 4">
    <name type="scientific">Hydrogenophaga intermedia</name>
    <dbReference type="NCBI Taxonomy" id="65786"/>
    <lineage>
        <taxon>Bacteria</taxon>
        <taxon>Pseudomonadati</taxon>
        <taxon>Pseudomonadota</taxon>
        <taxon>Betaproteobacteria</taxon>
        <taxon>Burkholderiales</taxon>
        <taxon>Comamonadaceae</taxon>
        <taxon>Hydrogenophaga</taxon>
    </lineage>
</organism>
<dbReference type="AlphaFoldDB" id="A0A1L1PLE1"/>
<sequence length="661" mass="73819">MSSDRAAFWSIQPGSPNPRQQLSELVLAWGKDIHTGEARYIFELDEKHRGSRCDCVCYCCSEPLTAVNAAKTEWRKRPHFRHPDGTDRHSCLVLTARAAALELLEKQGRVVLPARRVSAQVVGLSGAAYSAWISQPAEAVNIRSFKPLDQVRALLTLEDGRTVVVQLTGSLSEELDGALHPVVQVVMDDPALAALNPNELKGRLHLLVEAGSWHGQHWSDASLAEQAHALATAKAVAALDWLPDEALQDHGPAAGRESLLHWLTKDVLRREERLRVPELILREHLGGTGSKLHLDVARRSESLLELSNVRLEKKVGQIRPDLIAQFVDPADGAQGTLLVEVTVTNAISPERLDRIRAEGFAALEINVGSLGGTLSRAEFTALVVHELAAKRWLAHPWLDEKAAARAAQLELRLQADEQELARLRREYLAAVKSLAAFRAEDAQTQEARQLQESTRELISELGKELASYGVTHGDDPVLYAWQGSILDRLLSIQENTAVGYRVETLWQVLNTALVEKAEDKLCWHTLYLTALRAYDPTLEPQHRARVTQWREKVLQDLEGCSQRGVESVYRRSRRFDPLLGFLFPEMRELLARPLPGEATGRGPGQAPSQPRDGNRRPTGSSPPMHWSREPDWLKGPALEDWKRKNPEAAVAWEDWLKCRTR</sequence>
<keyword evidence="1" id="KW-0175">Coiled coil</keyword>
<gene>
    <name evidence="3" type="ORF">BN948_00555</name>
</gene>
<dbReference type="EMBL" id="CCAE010000002">
    <property type="protein sequence ID" value="CDN86155.1"/>
    <property type="molecule type" value="Genomic_DNA"/>
</dbReference>